<dbReference type="EMBL" id="CP001687">
    <property type="protein sequence ID" value="ACV10421.1"/>
    <property type="molecule type" value="Genomic_DNA"/>
</dbReference>
<feature type="region of interest" description="Disordered" evidence="1">
    <location>
        <begin position="38"/>
        <end position="62"/>
    </location>
</feature>
<dbReference type="OrthoDB" id="195084at2157"/>
<dbReference type="HOGENOM" id="CLU_163803_0_0_2"/>
<evidence type="ECO:0000313" key="2">
    <source>
        <dbReference type="EMBL" id="ACV10421.1"/>
    </source>
</evidence>
<dbReference type="Pfam" id="PF19102">
    <property type="entry name" value="DUF5789"/>
    <property type="match status" value="1"/>
</dbReference>
<dbReference type="InterPro" id="IPR043899">
    <property type="entry name" value="DUF5789"/>
</dbReference>
<organism evidence="2 3">
    <name type="scientific">Halorhabdus utahensis (strain DSM 12940 / JCM 11049 / AX-2)</name>
    <dbReference type="NCBI Taxonomy" id="519442"/>
    <lineage>
        <taxon>Archaea</taxon>
        <taxon>Methanobacteriati</taxon>
        <taxon>Methanobacteriota</taxon>
        <taxon>Stenosarchaea group</taxon>
        <taxon>Halobacteria</taxon>
        <taxon>Halobacteriales</taxon>
        <taxon>Haloarculaceae</taxon>
        <taxon>Halorhabdus</taxon>
    </lineage>
</organism>
<reference evidence="2 3" key="1">
    <citation type="journal article" date="2009" name="Stand. Genomic Sci.">
        <title>Complete genome sequence of Halorhabdus utahensis type strain (AX-2).</title>
        <authorList>
            <person name="Anderson I."/>
            <person name="Tindall B.J."/>
            <person name="Pomrenke H."/>
            <person name="Goker M."/>
            <person name="Lapidus A."/>
            <person name="Nolan M."/>
            <person name="Copeland A."/>
            <person name="Glavina Del Rio T."/>
            <person name="Chen F."/>
            <person name="Tice H."/>
            <person name="Cheng J.F."/>
            <person name="Lucas S."/>
            <person name="Chertkov O."/>
            <person name="Bruce D."/>
            <person name="Brettin T."/>
            <person name="Detter J.C."/>
            <person name="Han C."/>
            <person name="Goodwin L."/>
            <person name="Land M."/>
            <person name="Hauser L."/>
            <person name="Chang Y.J."/>
            <person name="Jeffries C.D."/>
            <person name="Pitluck S."/>
            <person name="Pati A."/>
            <person name="Mavromatis K."/>
            <person name="Ivanova N."/>
            <person name="Ovchinnikova G."/>
            <person name="Chen A."/>
            <person name="Palaniappan K."/>
            <person name="Chain P."/>
            <person name="Rohde M."/>
            <person name="Bristow J."/>
            <person name="Eisen J.A."/>
            <person name="Markowitz V."/>
            <person name="Hugenholtz P."/>
            <person name="Kyrpides N.C."/>
            <person name="Klenk H.P."/>
        </authorList>
    </citation>
    <scope>NUCLEOTIDE SEQUENCE [LARGE SCALE GENOMIC DNA]</scope>
    <source>
        <strain evidence="3">DSM 12940 / JCM 11049 / AX-2</strain>
    </source>
</reference>
<protein>
    <submittedName>
        <fullName evidence="2">Uncharacterized protein</fullName>
    </submittedName>
</protein>
<dbReference type="AlphaFoldDB" id="C7NPX4"/>
<proteinExistence type="predicted"/>
<sequence>MADDTDEESEGPPIELGDGPDVAGVPLAQISSRLTYGIEQSTVRHREGDTEIRTPDGPRELGDILDAVDVPYFERRQEFETAIREEIGTGPVPTE</sequence>
<dbReference type="eggNOG" id="arCOG06212">
    <property type="taxonomic scope" value="Archaea"/>
</dbReference>
<keyword evidence="3" id="KW-1185">Reference proteome</keyword>
<accession>C7NPX4</accession>
<dbReference type="RefSeq" id="WP_012795298.1">
    <property type="nucleotide sequence ID" value="NC_013158.1"/>
</dbReference>
<evidence type="ECO:0000313" key="3">
    <source>
        <dbReference type="Proteomes" id="UP000002071"/>
    </source>
</evidence>
<dbReference type="Proteomes" id="UP000002071">
    <property type="component" value="Chromosome"/>
</dbReference>
<dbReference type="KEGG" id="hut:Huta_0233"/>
<dbReference type="GeneID" id="8382495"/>
<feature type="region of interest" description="Disordered" evidence="1">
    <location>
        <begin position="1"/>
        <end position="24"/>
    </location>
</feature>
<gene>
    <name evidence="2" type="ordered locus">Huta_0233</name>
</gene>
<dbReference type="STRING" id="519442.Huta_0233"/>
<evidence type="ECO:0000256" key="1">
    <source>
        <dbReference type="SAM" id="MobiDB-lite"/>
    </source>
</evidence>
<name>C7NPX4_HALUD</name>
<feature type="compositionally biased region" description="Acidic residues" evidence="1">
    <location>
        <begin position="1"/>
        <end position="10"/>
    </location>
</feature>
<feature type="compositionally biased region" description="Basic and acidic residues" evidence="1">
    <location>
        <begin position="42"/>
        <end position="62"/>
    </location>
</feature>